<accession>A0A4R3NW95</accession>
<dbReference type="EMBL" id="SMAR01000003">
    <property type="protein sequence ID" value="TCT43068.1"/>
    <property type="molecule type" value="Genomic_DNA"/>
</dbReference>
<comment type="caution">
    <text evidence="1">The sequence shown here is derived from an EMBL/GenBank/DDBJ whole genome shotgun (WGS) entry which is preliminary data.</text>
</comment>
<dbReference type="AlphaFoldDB" id="A0A4R3NW95"/>
<proteinExistence type="predicted"/>
<evidence type="ECO:0000313" key="1">
    <source>
        <dbReference type="EMBL" id="TCT43068.1"/>
    </source>
</evidence>
<dbReference type="Proteomes" id="UP000295097">
    <property type="component" value="Unassembled WGS sequence"/>
</dbReference>
<evidence type="ECO:0000313" key="2">
    <source>
        <dbReference type="Proteomes" id="UP000295097"/>
    </source>
</evidence>
<keyword evidence="2" id="KW-1185">Reference proteome</keyword>
<gene>
    <name evidence="1" type="ORF">EDC90_100375</name>
</gene>
<protein>
    <submittedName>
        <fullName evidence="1">Uncharacterized protein</fullName>
    </submittedName>
</protein>
<organism evidence="1 2">
    <name type="scientific">Martelella mediterranea</name>
    <dbReference type="NCBI Taxonomy" id="293089"/>
    <lineage>
        <taxon>Bacteria</taxon>
        <taxon>Pseudomonadati</taxon>
        <taxon>Pseudomonadota</taxon>
        <taxon>Alphaproteobacteria</taxon>
        <taxon>Hyphomicrobiales</taxon>
        <taxon>Aurantimonadaceae</taxon>
        <taxon>Martelella</taxon>
    </lineage>
</organism>
<name>A0A4R3NW95_9HYPH</name>
<sequence>MIVMGLVVFLTALLLPFVVSIDKREERGLFSG</sequence>
<reference evidence="1 2" key="1">
    <citation type="submission" date="2019-03" db="EMBL/GenBank/DDBJ databases">
        <title>Freshwater and sediment microbial communities from various areas in North America, analyzing microbe dynamics in response to fracking.</title>
        <authorList>
            <person name="Lamendella R."/>
        </authorList>
    </citation>
    <scope>NUCLEOTIDE SEQUENCE [LARGE SCALE GENOMIC DNA]</scope>
    <source>
        <strain evidence="1 2">175.2</strain>
    </source>
</reference>